<feature type="region of interest" description="Disordered" evidence="1">
    <location>
        <begin position="171"/>
        <end position="205"/>
    </location>
</feature>
<sequence>MLVVGETQQQISDSTLKRSKSSVDIESATALQYYHRQEDRIWLYSQNRDCLQYLEDLVALRRQYKNNVSHLNSKGRKATISSKKKLPPIPPSSRREKTSKTKATAPPIPNEEDTLEFFDSVIASCDLEPKRKPNLDNGHADVDFIVATSTSEHDLHSNWVLRNPRRFSVDEDRLKRPEAQKSDRGSGSSSVGSRRQLQRNPIHLPKVVESALQTLRFKPKLRKKD</sequence>
<dbReference type="EMBL" id="JAFIRN010000003">
    <property type="protein sequence ID" value="KAG5852668.1"/>
    <property type="molecule type" value="Genomic_DNA"/>
</dbReference>
<dbReference type="Proteomes" id="UP001044222">
    <property type="component" value="Unassembled WGS sequence"/>
</dbReference>
<gene>
    <name evidence="2" type="ORF">ANANG_G00065020</name>
</gene>
<feature type="compositionally biased region" description="Basic and acidic residues" evidence="1">
    <location>
        <begin position="171"/>
        <end position="184"/>
    </location>
</feature>
<protein>
    <submittedName>
        <fullName evidence="2">Uncharacterized protein</fullName>
    </submittedName>
</protein>
<feature type="region of interest" description="Disordered" evidence="1">
    <location>
        <begin position="70"/>
        <end position="110"/>
    </location>
</feature>
<comment type="caution">
    <text evidence="2">The sequence shown here is derived from an EMBL/GenBank/DDBJ whole genome shotgun (WGS) entry which is preliminary data.</text>
</comment>
<accession>A0A9D3MTV1</accession>
<name>A0A9D3MTV1_ANGAN</name>
<evidence type="ECO:0000256" key="1">
    <source>
        <dbReference type="SAM" id="MobiDB-lite"/>
    </source>
</evidence>
<reference evidence="2" key="1">
    <citation type="submission" date="2021-01" db="EMBL/GenBank/DDBJ databases">
        <title>A chromosome-scale assembly of European eel, Anguilla anguilla.</title>
        <authorList>
            <person name="Henkel C."/>
            <person name="Jong-Raadsen S.A."/>
            <person name="Dufour S."/>
            <person name="Weltzien F.-A."/>
            <person name="Palstra A.P."/>
            <person name="Pelster B."/>
            <person name="Spaink H.P."/>
            <person name="Van Den Thillart G.E."/>
            <person name="Jansen H."/>
            <person name="Zahm M."/>
            <person name="Klopp C."/>
            <person name="Cedric C."/>
            <person name="Louis A."/>
            <person name="Berthelot C."/>
            <person name="Parey E."/>
            <person name="Roest Crollius H."/>
            <person name="Montfort J."/>
            <person name="Robinson-Rechavi M."/>
            <person name="Bucao C."/>
            <person name="Bouchez O."/>
            <person name="Gislard M."/>
            <person name="Lluch J."/>
            <person name="Milhes M."/>
            <person name="Lampietro C."/>
            <person name="Lopez Roques C."/>
            <person name="Donnadieu C."/>
            <person name="Braasch I."/>
            <person name="Desvignes T."/>
            <person name="Postlethwait J."/>
            <person name="Bobe J."/>
            <person name="Guiguen Y."/>
            <person name="Dirks R."/>
        </authorList>
    </citation>
    <scope>NUCLEOTIDE SEQUENCE</scope>
    <source>
        <strain evidence="2">Tag_6206</strain>
        <tissue evidence="2">Liver</tissue>
    </source>
</reference>
<keyword evidence="3" id="KW-1185">Reference proteome</keyword>
<evidence type="ECO:0000313" key="2">
    <source>
        <dbReference type="EMBL" id="KAG5852668.1"/>
    </source>
</evidence>
<evidence type="ECO:0000313" key="3">
    <source>
        <dbReference type="Proteomes" id="UP001044222"/>
    </source>
</evidence>
<feature type="compositionally biased region" description="Basic residues" evidence="1">
    <location>
        <begin position="73"/>
        <end position="86"/>
    </location>
</feature>
<organism evidence="2 3">
    <name type="scientific">Anguilla anguilla</name>
    <name type="common">European freshwater eel</name>
    <name type="synonym">Muraena anguilla</name>
    <dbReference type="NCBI Taxonomy" id="7936"/>
    <lineage>
        <taxon>Eukaryota</taxon>
        <taxon>Metazoa</taxon>
        <taxon>Chordata</taxon>
        <taxon>Craniata</taxon>
        <taxon>Vertebrata</taxon>
        <taxon>Euteleostomi</taxon>
        <taxon>Actinopterygii</taxon>
        <taxon>Neopterygii</taxon>
        <taxon>Teleostei</taxon>
        <taxon>Anguilliformes</taxon>
        <taxon>Anguillidae</taxon>
        <taxon>Anguilla</taxon>
    </lineage>
</organism>
<feature type="compositionally biased region" description="Low complexity" evidence="1">
    <location>
        <begin position="185"/>
        <end position="195"/>
    </location>
</feature>
<proteinExistence type="predicted"/>
<dbReference type="AlphaFoldDB" id="A0A9D3MTV1"/>